<evidence type="ECO:0000313" key="1">
    <source>
        <dbReference type="EMBL" id="KAI5681871.1"/>
    </source>
</evidence>
<keyword evidence="2" id="KW-1185">Reference proteome</keyword>
<comment type="caution">
    <text evidence="1">The sequence shown here is derived from an EMBL/GenBank/DDBJ whole genome shotgun (WGS) entry which is preliminary data.</text>
</comment>
<dbReference type="Proteomes" id="UP001060085">
    <property type="component" value="Linkage Group LG01"/>
</dbReference>
<reference evidence="2" key="1">
    <citation type="journal article" date="2023" name="Nat. Plants">
        <title>Single-cell RNA sequencing provides a high-resolution roadmap for understanding the multicellular compartmentation of specialized metabolism.</title>
        <authorList>
            <person name="Sun S."/>
            <person name="Shen X."/>
            <person name="Li Y."/>
            <person name="Li Y."/>
            <person name="Wang S."/>
            <person name="Li R."/>
            <person name="Zhang H."/>
            <person name="Shen G."/>
            <person name="Guo B."/>
            <person name="Wei J."/>
            <person name="Xu J."/>
            <person name="St-Pierre B."/>
            <person name="Chen S."/>
            <person name="Sun C."/>
        </authorList>
    </citation>
    <scope>NUCLEOTIDE SEQUENCE [LARGE SCALE GENOMIC DNA]</scope>
</reference>
<dbReference type="EMBL" id="CM044701">
    <property type="protein sequence ID" value="KAI5681871.1"/>
    <property type="molecule type" value="Genomic_DNA"/>
</dbReference>
<accession>A0ACC0CAB9</accession>
<gene>
    <name evidence="1" type="ORF">M9H77_03099</name>
</gene>
<evidence type="ECO:0000313" key="2">
    <source>
        <dbReference type="Proteomes" id="UP001060085"/>
    </source>
</evidence>
<proteinExistence type="predicted"/>
<protein>
    <submittedName>
        <fullName evidence="1">Uncharacterized protein</fullName>
    </submittedName>
</protein>
<organism evidence="1 2">
    <name type="scientific">Catharanthus roseus</name>
    <name type="common">Madagascar periwinkle</name>
    <name type="synonym">Vinca rosea</name>
    <dbReference type="NCBI Taxonomy" id="4058"/>
    <lineage>
        <taxon>Eukaryota</taxon>
        <taxon>Viridiplantae</taxon>
        <taxon>Streptophyta</taxon>
        <taxon>Embryophyta</taxon>
        <taxon>Tracheophyta</taxon>
        <taxon>Spermatophyta</taxon>
        <taxon>Magnoliopsida</taxon>
        <taxon>eudicotyledons</taxon>
        <taxon>Gunneridae</taxon>
        <taxon>Pentapetalae</taxon>
        <taxon>asterids</taxon>
        <taxon>lamiids</taxon>
        <taxon>Gentianales</taxon>
        <taxon>Apocynaceae</taxon>
        <taxon>Rauvolfioideae</taxon>
        <taxon>Vinceae</taxon>
        <taxon>Catharanthinae</taxon>
        <taxon>Catharanthus</taxon>
    </lineage>
</organism>
<sequence>MSSSSYSPSRSSSGNSLSTNRLKAVRGKIFIDQNLMAKGGRPQCYRIQWAHISSISRIWLLSHLKKGKKLLKEMSYRRPVSSRAHVFFMSFPYGVRVLPEILSESRHIGAAATINFQNHACTMIGSTDRVRNLKRGHRSQVSASRSQYQPETQSTLCERSISHKSPHTPLITKQVMSPGVPIRPPCATLVSESLLTQPA</sequence>
<name>A0ACC0CAB9_CATRO</name>